<dbReference type="Proteomes" id="UP000054007">
    <property type="component" value="Unassembled WGS sequence"/>
</dbReference>
<dbReference type="GO" id="GO:0046943">
    <property type="term" value="F:carboxylic acid transmembrane transporter activity"/>
    <property type="evidence" value="ECO:0007669"/>
    <property type="project" value="TreeGrafter"/>
</dbReference>
<evidence type="ECO:0000256" key="1">
    <source>
        <dbReference type="ARBA" id="ARBA00004141"/>
    </source>
</evidence>
<dbReference type="InterPro" id="IPR036259">
    <property type="entry name" value="MFS_trans_sf"/>
</dbReference>
<proteinExistence type="predicted"/>
<dbReference type="SUPFAM" id="SSF103473">
    <property type="entry name" value="MFS general substrate transporter"/>
    <property type="match status" value="1"/>
</dbReference>
<dbReference type="PANTHER" id="PTHR23508">
    <property type="entry name" value="CARBOXYLIC ACID TRANSPORTER PROTEIN HOMOLOG"/>
    <property type="match status" value="1"/>
</dbReference>
<dbReference type="GO" id="GO:0005886">
    <property type="term" value="C:plasma membrane"/>
    <property type="evidence" value="ECO:0007669"/>
    <property type="project" value="TreeGrafter"/>
</dbReference>
<dbReference type="InterPro" id="IPR020846">
    <property type="entry name" value="MFS_dom"/>
</dbReference>
<evidence type="ECO:0000313" key="9">
    <source>
        <dbReference type="Proteomes" id="UP000054007"/>
    </source>
</evidence>
<evidence type="ECO:0000313" key="8">
    <source>
        <dbReference type="EMBL" id="KIY67855.1"/>
    </source>
</evidence>
<evidence type="ECO:0000256" key="2">
    <source>
        <dbReference type="ARBA" id="ARBA00022692"/>
    </source>
</evidence>
<feature type="transmembrane region" description="Helical" evidence="6">
    <location>
        <begin position="450"/>
        <end position="470"/>
    </location>
</feature>
<organism evidence="8 9">
    <name type="scientific">Cylindrobasidium torrendii FP15055 ss-10</name>
    <dbReference type="NCBI Taxonomy" id="1314674"/>
    <lineage>
        <taxon>Eukaryota</taxon>
        <taxon>Fungi</taxon>
        <taxon>Dikarya</taxon>
        <taxon>Basidiomycota</taxon>
        <taxon>Agaricomycotina</taxon>
        <taxon>Agaricomycetes</taxon>
        <taxon>Agaricomycetidae</taxon>
        <taxon>Agaricales</taxon>
        <taxon>Marasmiineae</taxon>
        <taxon>Physalacriaceae</taxon>
        <taxon>Cylindrobasidium</taxon>
    </lineage>
</organism>
<dbReference type="STRING" id="1314674.A0A0D7BC93"/>
<keyword evidence="3 6" id="KW-1133">Transmembrane helix</keyword>
<feature type="transmembrane region" description="Helical" evidence="6">
    <location>
        <begin position="352"/>
        <end position="370"/>
    </location>
</feature>
<dbReference type="EMBL" id="KN880515">
    <property type="protein sequence ID" value="KIY67855.1"/>
    <property type="molecule type" value="Genomic_DNA"/>
</dbReference>
<feature type="transmembrane region" description="Helical" evidence="6">
    <location>
        <begin position="323"/>
        <end position="345"/>
    </location>
</feature>
<evidence type="ECO:0000259" key="7">
    <source>
        <dbReference type="PROSITE" id="PS50850"/>
    </source>
</evidence>
<feature type="domain" description="Major facilitator superfamily (MFS) profile" evidence="7">
    <location>
        <begin position="70"/>
        <end position="476"/>
    </location>
</feature>
<reference evidence="8 9" key="1">
    <citation type="journal article" date="2015" name="Fungal Genet. Biol.">
        <title>Evolution of novel wood decay mechanisms in Agaricales revealed by the genome sequences of Fistulina hepatica and Cylindrobasidium torrendii.</title>
        <authorList>
            <person name="Floudas D."/>
            <person name="Held B.W."/>
            <person name="Riley R."/>
            <person name="Nagy L.G."/>
            <person name="Koehler G."/>
            <person name="Ransdell A.S."/>
            <person name="Younus H."/>
            <person name="Chow J."/>
            <person name="Chiniquy J."/>
            <person name="Lipzen A."/>
            <person name="Tritt A."/>
            <person name="Sun H."/>
            <person name="Haridas S."/>
            <person name="LaButti K."/>
            <person name="Ohm R.A."/>
            <person name="Kues U."/>
            <person name="Blanchette R.A."/>
            <person name="Grigoriev I.V."/>
            <person name="Minto R.E."/>
            <person name="Hibbett D.S."/>
        </authorList>
    </citation>
    <scope>NUCLEOTIDE SEQUENCE [LARGE SCALE GENOMIC DNA]</scope>
    <source>
        <strain evidence="8 9">FP15055 ss-10</strain>
    </source>
</reference>
<name>A0A0D7BC93_9AGAR</name>
<feature type="transmembrane region" description="Helical" evidence="6">
    <location>
        <begin position="135"/>
        <end position="154"/>
    </location>
</feature>
<feature type="transmembrane region" description="Helical" evidence="6">
    <location>
        <begin position="227"/>
        <end position="245"/>
    </location>
</feature>
<comment type="subcellular location">
    <subcellularLocation>
        <location evidence="1">Membrane</location>
        <topology evidence="1">Multi-pass membrane protein</topology>
    </subcellularLocation>
</comment>
<feature type="transmembrane region" description="Helical" evidence="6">
    <location>
        <begin position="283"/>
        <end position="303"/>
    </location>
</feature>
<dbReference type="Gene3D" id="1.20.1250.20">
    <property type="entry name" value="MFS general substrate transporter like domains"/>
    <property type="match status" value="2"/>
</dbReference>
<keyword evidence="4 6" id="KW-0472">Membrane</keyword>
<evidence type="ECO:0000256" key="4">
    <source>
        <dbReference type="ARBA" id="ARBA00023136"/>
    </source>
</evidence>
<keyword evidence="2 6" id="KW-0812">Transmembrane</keyword>
<dbReference type="AlphaFoldDB" id="A0A0D7BC93"/>
<feature type="compositionally biased region" description="Basic and acidic residues" evidence="5">
    <location>
        <begin position="502"/>
        <end position="520"/>
    </location>
</feature>
<feature type="transmembrane region" description="Helical" evidence="6">
    <location>
        <begin position="193"/>
        <end position="215"/>
    </location>
</feature>
<dbReference type="CDD" id="cd17316">
    <property type="entry name" value="MFS_SV2_like"/>
    <property type="match status" value="1"/>
</dbReference>
<feature type="transmembrane region" description="Helical" evidence="6">
    <location>
        <begin position="160"/>
        <end position="181"/>
    </location>
</feature>
<accession>A0A0D7BC93</accession>
<sequence>MPTSTSEKDQIPKLPWGWERAKAHVKDVFVPTHGWYYDEAGEYVYGEMKRPPLVNPFKLCAMLTAKNWLFFGVGLFAWTMDGYDFHAGSLSLTNLSAYFGESRETISESITLTLLFRTIGAAVFGIAGDMYGRKWPMIINMLIIAALQIGTVYAPDWPTFLGVRALFGIGMGGIWGLSASMSLENMPVEARGLFSGILQQGYAMGYIIAAIFNLYVVPNSHFGWKSLFYIGAALSGLVAILRLFFPESKIFLENKAARSGKKVSVPAKVKAFSKEGKDMLKIYWRRVIYCSLMMAAFNFSSHGSQDMYATYMEVGKGFTKAQATRAAIIGKVGCVVGGTICGYLSSFYGRRATIIVVSCVGACMIPLWVLPTSWGALVAGAFLLQFCVQGAWGVVPIHLSELSPPQFRATFPGITYQIGNMISSPAAQLLSTMAEKYPKEYRGELRPDYAGAQAYFMTVIFIWLAIWLLIGHEEIGSRFELVARAGHEAYDEAAAAGPSNAHDAERGEASGKMANEKESLEYVEDADAVKEKK</sequence>
<keyword evidence="9" id="KW-1185">Reference proteome</keyword>
<feature type="region of interest" description="Disordered" evidence="5">
    <location>
        <begin position="493"/>
        <end position="533"/>
    </location>
</feature>
<dbReference type="PROSITE" id="PS50850">
    <property type="entry name" value="MFS"/>
    <property type="match status" value="1"/>
</dbReference>
<dbReference type="Pfam" id="PF00083">
    <property type="entry name" value="Sugar_tr"/>
    <property type="match status" value="1"/>
</dbReference>
<feature type="transmembrane region" description="Helical" evidence="6">
    <location>
        <begin position="59"/>
        <end position="80"/>
    </location>
</feature>
<gene>
    <name evidence="8" type="ORF">CYLTODRAFT_436820</name>
</gene>
<evidence type="ECO:0000256" key="5">
    <source>
        <dbReference type="SAM" id="MobiDB-lite"/>
    </source>
</evidence>
<dbReference type="InterPro" id="IPR005828">
    <property type="entry name" value="MFS_sugar_transport-like"/>
</dbReference>
<feature type="transmembrane region" description="Helical" evidence="6">
    <location>
        <begin position="109"/>
        <end position="128"/>
    </location>
</feature>
<evidence type="ECO:0000256" key="6">
    <source>
        <dbReference type="SAM" id="Phobius"/>
    </source>
</evidence>
<dbReference type="OrthoDB" id="5296287at2759"/>
<dbReference type="PANTHER" id="PTHR23508:SF9">
    <property type="entry name" value="CARBOXYLIC ACID TRANSPORT PROTEIN (AFU_ORTHOLOGUE AFUA_2G09450)"/>
    <property type="match status" value="1"/>
</dbReference>
<evidence type="ECO:0000256" key="3">
    <source>
        <dbReference type="ARBA" id="ARBA00022989"/>
    </source>
</evidence>
<protein>
    <submittedName>
        <fullName evidence="8">MFS general substrate transporter</fullName>
    </submittedName>
</protein>